<protein>
    <submittedName>
        <fullName evidence="2">Uncharacterized protein</fullName>
    </submittedName>
</protein>
<reference evidence="2" key="1">
    <citation type="submission" date="2020-11" db="EMBL/GenBank/DDBJ databases">
        <authorList>
            <consortium name="DOE Joint Genome Institute"/>
            <person name="Ahrendt S."/>
            <person name="Riley R."/>
            <person name="Andreopoulos W."/>
            <person name="Labutti K."/>
            <person name="Pangilinan J."/>
            <person name="Ruiz-Duenas F.J."/>
            <person name="Barrasa J.M."/>
            <person name="Sanchez-Garcia M."/>
            <person name="Camarero S."/>
            <person name="Miyauchi S."/>
            <person name="Serrano A."/>
            <person name="Linde D."/>
            <person name="Babiker R."/>
            <person name="Drula E."/>
            <person name="Ayuso-Fernandez I."/>
            <person name="Pacheco R."/>
            <person name="Padilla G."/>
            <person name="Ferreira P."/>
            <person name="Barriuso J."/>
            <person name="Kellner H."/>
            <person name="Castanera R."/>
            <person name="Alfaro M."/>
            <person name="Ramirez L."/>
            <person name="Pisabarro A.G."/>
            <person name="Kuo A."/>
            <person name="Tritt A."/>
            <person name="Lipzen A."/>
            <person name="He G."/>
            <person name="Yan M."/>
            <person name="Ng V."/>
            <person name="Cullen D."/>
            <person name="Martin F."/>
            <person name="Rosso M.-N."/>
            <person name="Henrissat B."/>
            <person name="Hibbett D."/>
            <person name="Martinez A.T."/>
            <person name="Grigoriev I.V."/>
        </authorList>
    </citation>
    <scope>NUCLEOTIDE SEQUENCE</scope>
    <source>
        <strain evidence="2">AH 40177</strain>
    </source>
</reference>
<evidence type="ECO:0000313" key="3">
    <source>
        <dbReference type="Proteomes" id="UP000772434"/>
    </source>
</evidence>
<comment type="caution">
    <text evidence="2">The sequence shown here is derived from an EMBL/GenBank/DDBJ whole genome shotgun (WGS) entry which is preliminary data.</text>
</comment>
<keyword evidence="3" id="KW-1185">Reference proteome</keyword>
<evidence type="ECO:0000313" key="1">
    <source>
        <dbReference type="EMBL" id="KAF9062067.1"/>
    </source>
</evidence>
<sequence>MYPKFLNALFFKVAKEHIESIELAEYNTFEKTRSKSYSLPTSLCLPKHSVPQPPSPLSDILEHTHPLFKYPLHRPSIVCKRNGGGRWKPAEYPEDPDTLIAVKSQKGTVILKRSWEVKMEAEEEEERRREKEDIEGIVIIDGGQYDSFSILACSHSLQISRFDKSPSVQDVYPLSKKLTLVWLS</sequence>
<proteinExistence type="predicted"/>
<organism evidence="2 3">
    <name type="scientific">Rhodocollybia butyracea</name>
    <dbReference type="NCBI Taxonomy" id="206335"/>
    <lineage>
        <taxon>Eukaryota</taxon>
        <taxon>Fungi</taxon>
        <taxon>Dikarya</taxon>
        <taxon>Basidiomycota</taxon>
        <taxon>Agaricomycotina</taxon>
        <taxon>Agaricomycetes</taxon>
        <taxon>Agaricomycetidae</taxon>
        <taxon>Agaricales</taxon>
        <taxon>Marasmiineae</taxon>
        <taxon>Omphalotaceae</taxon>
        <taxon>Rhodocollybia</taxon>
    </lineage>
</organism>
<dbReference type="AlphaFoldDB" id="A0A9P5PT14"/>
<evidence type="ECO:0000313" key="2">
    <source>
        <dbReference type="EMBL" id="KAF9067992.1"/>
    </source>
</evidence>
<name>A0A9P5PT14_9AGAR</name>
<gene>
    <name evidence="2" type="ORF">BDP27DRAFT_1422423</name>
    <name evidence="1" type="ORF">BDP27DRAFT_1428267</name>
</gene>
<accession>A0A9P5PT14</accession>
<dbReference type="EMBL" id="JADNRY010000066">
    <property type="protein sequence ID" value="KAF9067992.1"/>
    <property type="molecule type" value="Genomic_DNA"/>
</dbReference>
<dbReference type="Proteomes" id="UP000772434">
    <property type="component" value="Unassembled WGS sequence"/>
</dbReference>
<dbReference type="EMBL" id="JADNRY010000182">
    <property type="protein sequence ID" value="KAF9062067.1"/>
    <property type="molecule type" value="Genomic_DNA"/>
</dbReference>
<dbReference type="OrthoDB" id="660555at2759"/>